<feature type="compositionally biased region" description="Basic and acidic residues" evidence="1">
    <location>
        <begin position="65"/>
        <end position="90"/>
    </location>
</feature>
<dbReference type="Pfam" id="PF25597">
    <property type="entry name" value="SH3_retrovirus"/>
    <property type="match status" value="1"/>
</dbReference>
<comment type="caution">
    <text evidence="3">The sequence shown here is derived from an EMBL/GenBank/DDBJ whole genome shotgun (WGS) entry which is preliminary data.</text>
</comment>
<dbReference type="EMBL" id="BKCJ010004463">
    <property type="protein sequence ID" value="GEU61188.1"/>
    <property type="molecule type" value="Genomic_DNA"/>
</dbReference>
<gene>
    <name evidence="3" type="ORF">Tci_033166</name>
</gene>
<feature type="region of interest" description="Disordered" evidence="1">
    <location>
        <begin position="311"/>
        <end position="457"/>
    </location>
</feature>
<feature type="compositionally biased region" description="Acidic residues" evidence="1">
    <location>
        <begin position="396"/>
        <end position="412"/>
    </location>
</feature>
<protein>
    <submittedName>
        <fullName evidence="3">Retrovirus-related Pol polyprotein from transposon TNT 1-94</fullName>
    </submittedName>
</protein>
<proteinExistence type="predicted"/>
<dbReference type="InterPro" id="IPR057670">
    <property type="entry name" value="SH3_retrovirus"/>
</dbReference>
<organism evidence="3">
    <name type="scientific">Tanacetum cinerariifolium</name>
    <name type="common">Dalmatian daisy</name>
    <name type="synonym">Chrysanthemum cinerariifolium</name>
    <dbReference type="NCBI Taxonomy" id="118510"/>
    <lineage>
        <taxon>Eukaryota</taxon>
        <taxon>Viridiplantae</taxon>
        <taxon>Streptophyta</taxon>
        <taxon>Embryophyta</taxon>
        <taxon>Tracheophyta</taxon>
        <taxon>Spermatophyta</taxon>
        <taxon>Magnoliopsida</taxon>
        <taxon>eudicotyledons</taxon>
        <taxon>Gunneridae</taxon>
        <taxon>Pentapetalae</taxon>
        <taxon>asterids</taxon>
        <taxon>campanulids</taxon>
        <taxon>Asterales</taxon>
        <taxon>Asteraceae</taxon>
        <taxon>Asteroideae</taxon>
        <taxon>Anthemideae</taxon>
        <taxon>Anthemidinae</taxon>
        <taxon>Tanacetum</taxon>
    </lineage>
</organism>
<sequence>MASFNAIPEFRDTLIQHLESVKKSIDERVQLKIEYDSWVNDFQIQTTEKKIDTSKALDASSVDTECGRTESKEHDTSSRSGNDAHYDDADIRPIYDEEPMAESVMSEQIMEPNLSIRLFMNFMKISASASKICCSHSSTERRCRKTKSDSSGSCSYNVDILKSSIIFVSRTNQYNLLYPKPFHDSSLIHKTPYELTHDKKPDSSFLYVFGSPCYPTNDSEDLGKLNAKADIGIFVGYTPIKKDFRIYNRRTKKIMETVHVTFDELTAMAFEQLSSGPGLQPMTPATSIQVADTPRVVDTADSLVSTLIDQYAPTSSGSGDEVGFQPEVPEEPKGMSVDIHEGTGLNPGVPDVSKAYSSESEYESLGDSGNEANVQETNDDEEESDNEFVHTPEDYVPTDDEADDETKDVDEEDYKRINEELYGDVNVRLTDAEHNDEEKEDSETTDATHVQVKQTQE</sequence>
<evidence type="ECO:0000313" key="3">
    <source>
        <dbReference type="EMBL" id="GEU61188.1"/>
    </source>
</evidence>
<feature type="compositionally biased region" description="Acidic residues" evidence="1">
    <location>
        <begin position="377"/>
        <end position="386"/>
    </location>
</feature>
<name>A0A6L2LHR1_TANCI</name>
<feature type="compositionally biased region" description="Polar residues" evidence="1">
    <location>
        <begin position="445"/>
        <end position="457"/>
    </location>
</feature>
<reference evidence="3" key="1">
    <citation type="journal article" date="2019" name="Sci. Rep.">
        <title>Draft genome of Tanacetum cinerariifolium, the natural source of mosquito coil.</title>
        <authorList>
            <person name="Yamashiro T."/>
            <person name="Shiraishi A."/>
            <person name="Satake H."/>
            <person name="Nakayama K."/>
        </authorList>
    </citation>
    <scope>NUCLEOTIDE SEQUENCE</scope>
</reference>
<accession>A0A6L2LHR1</accession>
<feature type="compositionally biased region" description="Basic and acidic residues" evidence="1">
    <location>
        <begin position="330"/>
        <end position="341"/>
    </location>
</feature>
<dbReference type="AlphaFoldDB" id="A0A6L2LHR1"/>
<evidence type="ECO:0000259" key="2">
    <source>
        <dbReference type="Pfam" id="PF25597"/>
    </source>
</evidence>
<evidence type="ECO:0000256" key="1">
    <source>
        <dbReference type="SAM" id="MobiDB-lite"/>
    </source>
</evidence>
<feature type="domain" description="Retroviral polymerase SH3-like" evidence="2">
    <location>
        <begin position="211"/>
        <end position="267"/>
    </location>
</feature>
<feature type="region of interest" description="Disordered" evidence="1">
    <location>
        <begin position="62"/>
        <end position="90"/>
    </location>
</feature>